<dbReference type="GO" id="GO:0043531">
    <property type="term" value="F:ADP binding"/>
    <property type="evidence" value="ECO:0007669"/>
    <property type="project" value="TreeGrafter"/>
</dbReference>
<comment type="subunit">
    <text evidence="4 14">Monomer.</text>
</comment>
<gene>
    <name evidence="15" type="primary">PGK1_1</name>
    <name evidence="15" type="ORF">FOZ63_015019</name>
</gene>
<keyword evidence="8" id="KW-0547">Nucleotide-binding</keyword>
<dbReference type="EC" id="2.7.2.3" evidence="5 13"/>
<keyword evidence="12" id="KW-0324">Glycolysis</keyword>
<keyword evidence="7" id="KW-0479">Metal-binding</keyword>
<evidence type="ECO:0000256" key="8">
    <source>
        <dbReference type="ARBA" id="ARBA00022741"/>
    </source>
</evidence>
<evidence type="ECO:0000313" key="15">
    <source>
        <dbReference type="EMBL" id="KAF4757095.1"/>
    </source>
</evidence>
<dbReference type="SUPFAM" id="SSF53748">
    <property type="entry name" value="Phosphoglycerate kinase"/>
    <property type="match status" value="1"/>
</dbReference>
<dbReference type="PANTHER" id="PTHR11406">
    <property type="entry name" value="PHOSPHOGLYCERATE KINASE"/>
    <property type="match status" value="1"/>
</dbReference>
<keyword evidence="10" id="KW-0067">ATP-binding</keyword>
<dbReference type="GO" id="GO:0004618">
    <property type="term" value="F:phosphoglycerate kinase activity"/>
    <property type="evidence" value="ECO:0007669"/>
    <property type="project" value="UniProtKB-EC"/>
</dbReference>
<comment type="pathway">
    <text evidence="2 13">Carbohydrate degradation; glycolysis; pyruvate from D-glyceraldehyde 3-phosphate: step 2/5.</text>
</comment>
<reference evidence="15 16" key="1">
    <citation type="submission" date="2020-04" db="EMBL/GenBank/DDBJ databases">
        <title>Perkinsus olseni comparative genomics.</title>
        <authorList>
            <person name="Bogema D.R."/>
        </authorList>
    </citation>
    <scope>NUCLEOTIDE SEQUENCE [LARGE SCALE GENOMIC DNA]</scope>
    <source>
        <strain evidence="15 16">ATCC PRA-207</strain>
    </source>
</reference>
<name>A0A7J6UIQ1_PEROL</name>
<dbReference type="Proteomes" id="UP000553632">
    <property type="component" value="Unassembled WGS sequence"/>
</dbReference>
<dbReference type="Pfam" id="PF00162">
    <property type="entry name" value="PGK"/>
    <property type="match status" value="1"/>
</dbReference>
<feature type="non-terminal residue" evidence="15">
    <location>
        <position position="1"/>
    </location>
</feature>
<proteinExistence type="inferred from homology"/>
<evidence type="ECO:0000256" key="4">
    <source>
        <dbReference type="ARBA" id="ARBA00011245"/>
    </source>
</evidence>
<evidence type="ECO:0000256" key="9">
    <source>
        <dbReference type="ARBA" id="ARBA00022777"/>
    </source>
</evidence>
<evidence type="ECO:0000256" key="3">
    <source>
        <dbReference type="ARBA" id="ARBA00008982"/>
    </source>
</evidence>
<dbReference type="GO" id="GO:0005829">
    <property type="term" value="C:cytosol"/>
    <property type="evidence" value="ECO:0007669"/>
    <property type="project" value="TreeGrafter"/>
</dbReference>
<dbReference type="Gene3D" id="3.40.50.1260">
    <property type="entry name" value="Phosphoglycerate kinase, N-terminal domain"/>
    <property type="match status" value="2"/>
</dbReference>
<evidence type="ECO:0000256" key="6">
    <source>
        <dbReference type="ARBA" id="ARBA00022679"/>
    </source>
</evidence>
<evidence type="ECO:0000256" key="5">
    <source>
        <dbReference type="ARBA" id="ARBA00013061"/>
    </source>
</evidence>
<comment type="cofactor">
    <cofactor evidence="1">
        <name>Mg(2+)</name>
        <dbReference type="ChEBI" id="CHEBI:18420"/>
    </cofactor>
</comment>
<keyword evidence="11" id="KW-0460">Magnesium</keyword>
<comment type="catalytic activity">
    <reaction evidence="13">
        <text>(2R)-3-phosphoglycerate + ATP = (2R)-3-phospho-glyceroyl phosphate + ADP</text>
        <dbReference type="Rhea" id="RHEA:14801"/>
        <dbReference type="ChEBI" id="CHEBI:30616"/>
        <dbReference type="ChEBI" id="CHEBI:57604"/>
        <dbReference type="ChEBI" id="CHEBI:58272"/>
        <dbReference type="ChEBI" id="CHEBI:456216"/>
        <dbReference type="EC" id="2.7.2.3"/>
    </reaction>
</comment>
<dbReference type="EMBL" id="JABANO010003050">
    <property type="protein sequence ID" value="KAF4757095.1"/>
    <property type="molecule type" value="Genomic_DNA"/>
</dbReference>
<evidence type="ECO:0000256" key="10">
    <source>
        <dbReference type="ARBA" id="ARBA00022840"/>
    </source>
</evidence>
<dbReference type="InterPro" id="IPR015824">
    <property type="entry name" value="Phosphoglycerate_kinase_N"/>
</dbReference>
<evidence type="ECO:0000313" key="16">
    <source>
        <dbReference type="Proteomes" id="UP000553632"/>
    </source>
</evidence>
<keyword evidence="6 13" id="KW-0808">Transferase</keyword>
<sequence length="121" mass="12428">VCTMETGIPDGWEGLDVGPESTKRNLEMLKKAKTIIWNGPQGVFEFPNFAKGSFALLDGVVAATKAGATSIIGGGDTAAMVEQQGKAGEISHVSTGGGASLELLEGKQLPGVVALTDKNQL</sequence>
<dbReference type="UniPathway" id="UPA00109">
    <property type="reaction ID" value="UER00185"/>
</dbReference>
<dbReference type="GO" id="GO:0046872">
    <property type="term" value="F:metal ion binding"/>
    <property type="evidence" value="ECO:0007669"/>
    <property type="project" value="UniProtKB-KW"/>
</dbReference>
<dbReference type="OMA" id="CLEAMAF"/>
<dbReference type="PANTHER" id="PTHR11406:SF0">
    <property type="entry name" value="PHOSPHOGLYCERATE KINASE"/>
    <property type="match status" value="1"/>
</dbReference>
<dbReference type="GO" id="GO:0006096">
    <property type="term" value="P:glycolytic process"/>
    <property type="evidence" value="ECO:0007669"/>
    <property type="project" value="UniProtKB-UniPathway"/>
</dbReference>
<dbReference type="FunFam" id="3.40.50.1260:FF:000031">
    <property type="entry name" value="Phosphoglycerate kinase 1"/>
    <property type="match status" value="1"/>
</dbReference>
<evidence type="ECO:0000256" key="11">
    <source>
        <dbReference type="ARBA" id="ARBA00022842"/>
    </source>
</evidence>
<dbReference type="PRINTS" id="PR00477">
    <property type="entry name" value="PHGLYCKINASE"/>
</dbReference>
<keyword evidence="9 13" id="KW-0418">Kinase</keyword>
<dbReference type="AlphaFoldDB" id="A0A7J6UIQ1"/>
<protein>
    <recommendedName>
        <fullName evidence="5 13">Phosphoglycerate kinase</fullName>
        <ecNumber evidence="5 13">2.7.2.3</ecNumber>
    </recommendedName>
</protein>
<evidence type="ECO:0000256" key="14">
    <source>
        <dbReference type="RuleBase" id="RU000696"/>
    </source>
</evidence>
<dbReference type="InterPro" id="IPR036043">
    <property type="entry name" value="Phosphoglycerate_kinase_sf"/>
</dbReference>
<evidence type="ECO:0000256" key="2">
    <source>
        <dbReference type="ARBA" id="ARBA00004838"/>
    </source>
</evidence>
<evidence type="ECO:0000256" key="13">
    <source>
        <dbReference type="RuleBase" id="RU000532"/>
    </source>
</evidence>
<evidence type="ECO:0000256" key="12">
    <source>
        <dbReference type="ARBA" id="ARBA00023152"/>
    </source>
</evidence>
<dbReference type="GO" id="GO:0005524">
    <property type="term" value="F:ATP binding"/>
    <property type="evidence" value="ECO:0007669"/>
    <property type="project" value="UniProtKB-KW"/>
</dbReference>
<evidence type="ECO:0000256" key="1">
    <source>
        <dbReference type="ARBA" id="ARBA00001946"/>
    </source>
</evidence>
<accession>A0A7J6UIQ1</accession>
<keyword evidence="16" id="KW-1185">Reference proteome</keyword>
<comment type="caution">
    <text evidence="15">The sequence shown here is derived from an EMBL/GenBank/DDBJ whole genome shotgun (WGS) entry which is preliminary data.</text>
</comment>
<dbReference type="GO" id="GO:0006094">
    <property type="term" value="P:gluconeogenesis"/>
    <property type="evidence" value="ECO:0007669"/>
    <property type="project" value="TreeGrafter"/>
</dbReference>
<dbReference type="InterPro" id="IPR001576">
    <property type="entry name" value="Phosphoglycerate_kinase"/>
</dbReference>
<evidence type="ECO:0000256" key="7">
    <source>
        <dbReference type="ARBA" id="ARBA00022723"/>
    </source>
</evidence>
<comment type="similarity">
    <text evidence="3 13">Belongs to the phosphoglycerate kinase family.</text>
</comment>
<organism evidence="15 16">
    <name type="scientific">Perkinsus olseni</name>
    <name type="common">Perkinsus atlanticus</name>
    <dbReference type="NCBI Taxonomy" id="32597"/>
    <lineage>
        <taxon>Eukaryota</taxon>
        <taxon>Sar</taxon>
        <taxon>Alveolata</taxon>
        <taxon>Perkinsozoa</taxon>
        <taxon>Perkinsea</taxon>
        <taxon>Perkinsida</taxon>
        <taxon>Perkinsidae</taxon>
        <taxon>Perkinsus</taxon>
    </lineage>
</organism>